<evidence type="ECO:0000256" key="2">
    <source>
        <dbReference type="SAM" id="Phobius"/>
    </source>
</evidence>
<feature type="region of interest" description="Disordered" evidence="1">
    <location>
        <begin position="58"/>
        <end position="82"/>
    </location>
</feature>
<keyword evidence="2" id="KW-0472">Membrane</keyword>
<keyword evidence="2" id="KW-0812">Transmembrane</keyword>
<evidence type="ECO:0000256" key="1">
    <source>
        <dbReference type="SAM" id="MobiDB-lite"/>
    </source>
</evidence>
<keyword evidence="2" id="KW-1133">Transmembrane helix</keyword>
<evidence type="ECO:0000313" key="4">
    <source>
        <dbReference type="Proteomes" id="UP000580250"/>
    </source>
</evidence>
<gene>
    <name evidence="3" type="ORF">MENT_LOCUS9322</name>
</gene>
<feature type="transmembrane region" description="Helical" evidence="2">
    <location>
        <begin position="36"/>
        <end position="54"/>
    </location>
</feature>
<comment type="caution">
    <text evidence="3">The sequence shown here is derived from an EMBL/GenBank/DDBJ whole genome shotgun (WGS) entry which is preliminary data.</text>
</comment>
<sequence>MIRYSNHILVGSDQMSVPFYSCVYGLAAPNDCSSQFSAGIAIFCITISAIWCFCSKKKAKEQKKKPPAEEGTEAEEERKTFI</sequence>
<reference evidence="3 4" key="1">
    <citation type="submission" date="2020-08" db="EMBL/GenBank/DDBJ databases">
        <authorList>
            <person name="Koutsovoulos G."/>
            <person name="Danchin GJ E."/>
        </authorList>
    </citation>
    <scope>NUCLEOTIDE SEQUENCE [LARGE SCALE GENOMIC DNA]</scope>
</reference>
<accession>A0A6V7U7D7</accession>
<dbReference type="EMBL" id="CAJEWN010000041">
    <property type="protein sequence ID" value="CAD2148407.1"/>
    <property type="molecule type" value="Genomic_DNA"/>
</dbReference>
<dbReference type="Proteomes" id="UP000580250">
    <property type="component" value="Unassembled WGS sequence"/>
</dbReference>
<name>A0A6V7U7D7_MELEN</name>
<protein>
    <submittedName>
        <fullName evidence="3">Uncharacterized protein</fullName>
    </submittedName>
</protein>
<proteinExistence type="predicted"/>
<evidence type="ECO:0000313" key="3">
    <source>
        <dbReference type="EMBL" id="CAD2148407.1"/>
    </source>
</evidence>
<dbReference type="AlphaFoldDB" id="A0A6V7U7D7"/>
<organism evidence="3 4">
    <name type="scientific">Meloidogyne enterolobii</name>
    <name type="common">Root-knot nematode worm</name>
    <name type="synonym">Meloidogyne mayaguensis</name>
    <dbReference type="NCBI Taxonomy" id="390850"/>
    <lineage>
        <taxon>Eukaryota</taxon>
        <taxon>Metazoa</taxon>
        <taxon>Ecdysozoa</taxon>
        <taxon>Nematoda</taxon>
        <taxon>Chromadorea</taxon>
        <taxon>Rhabditida</taxon>
        <taxon>Tylenchina</taxon>
        <taxon>Tylenchomorpha</taxon>
        <taxon>Tylenchoidea</taxon>
        <taxon>Meloidogynidae</taxon>
        <taxon>Meloidogyninae</taxon>
        <taxon>Meloidogyne</taxon>
    </lineage>
</organism>